<organism evidence="1 2">
    <name type="scientific">Streptosporangium vulgare</name>
    <dbReference type="NCBI Taxonomy" id="46190"/>
    <lineage>
        <taxon>Bacteria</taxon>
        <taxon>Bacillati</taxon>
        <taxon>Actinomycetota</taxon>
        <taxon>Actinomycetes</taxon>
        <taxon>Streptosporangiales</taxon>
        <taxon>Streptosporangiaceae</taxon>
        <taxon>Streptosporangium</taxon>
    </lineage>
</organism>
<comment type="caution">
    <text evidence="1">The sequence shown here is derived from an EMBL/GenBank/DDBJ whole genome shotgun (WGS) entry which is preliminary data.</text>
</comment>
<protein>
    <submittedName>
        <fullName evidence="1">Uncharacterized protein</fullName>
    </submittedName>
</protein>
<dbReference type="RefSeq" id="WP_344748523.1">
    <property type="nucleotide sequence ID" value="NZ_BAAAWW010000161.1"/>
</dbReference>
<evidence type="ECO:0000313" key="2">
    <source>
        <dbReference type="Proteomes" id="UP001589610"/>
    </source>
</evidence>
<accession>A0ABV5TC86</accession>
<evidence type="ECO:0000313" key="1">
    <source>
        <dbReference type="EMBL" id="MFB9676700.1"/>
    </source>
</evidence>
<sequence length="166" mass="18252">MNDTQPVSRTLLLERGSCSQRLAILEAVGRVGGIASRVRGLLVDGRFWHPRFPRLQALIPHQIVLAWPEFLLDDQWVTVSELYGDLSTLQEGGGFTNAGGETLFDAVARTAVDWDGVTCSSCDLSGHVLSDLGYFSSRDALFRTHGQTLRLPVRIIADLVMSRRAA</sequence>
<name>A0ABV5TC86_9ACTN</name>
<reference evidence="1 2" key="1">
    <citation type="submission" date="2024-09" db="EMBL/GenBank/DDBJ databases">
        <authorList>
            <person name="Sun Q."/>
            <person name="Mori K."/>
        </authorList>
    </citation>
    <scope>NUCLEOTIDE SEQUENCE [LARGE SCALE GENOMIC DNA]</scope>
    <source>
        <strain evidence="1 2">JCM 3028</strain>
    </source>
</reference>
<keyword evidence="2" id="KW-1185">Reference proteome</keyword>
<dbReference type="EMBL" id="JBHMBS010000006">
    <property type="protein sequence ID" value="MFB9676700.1"/>
    <property type="molecule type" value="Genomic_DNA"/>
</dbReference>
<dbReference type="Proteomes" id="UP001589610">
    <property type="component" value="Unassembled WGS sequence"/>
</dbReference>
<proteinExistence type="predicted"/>
<gene>
    <name evidence="1" type="ORF">ACFFRH_14520</name>
</gene>